<keyword evidence="1" id="KW-0862">Zinc</keyword>
<accession>E2BQN0</accession>
<feature type="compositionally biased region" description="Low complexity" evidence="2">
    <location>
        <begin position="420"/>
        <end position="437"/>
    </location>
</feature>
<keyword evidence="1" id="KW-0479">Metal-binding</keyword>
<feature type="region of interest" description="Disordered" evidence="2">
    <location>
        <begin position="413"/>
        <end position="437"/>
    </location>
</feature>
<protein>
    <submittedName>
        <fullName evidence="4">Zinc finger protein 800</fullName>
    </submittedName>
</protein>
<feature type="compositionally biased region" description="Basic and acidic residues" evidence="2">
    <location>
        <begin position="335"/>
        <end position="349"/>
    </location>
</feature>
<dbReference type="PANTHER" id="PTHR21020:SF0">
    <property type="entry name" value="ZINC FINGER PROTEIN 800"/>
    <property type="match status" value="1"/>
</dbReference>
<dbReference type="InterPro" id="IPR039149">
    <property type="entry name" value="ZNF800"/>
</dbReference>
<reference evidence="4 5" key="1">
    <citation type="journal article" date="2010" name="Science">
        <title>Genomic comparison of the ants Camponotus floridanus and Harpegnathos saltator.</title>
        <authorList>
            <person name="Bonasio R."/>
            <person name="Zhang G."/>
            <person name="Ye C."/>
            <person name="Mutti N.S."/>
            <person name="Fang X."/>
            <person name="Qin N."/>
            <person name="Donahue G."/>
            <person name="Yang P."/>
            <person name="Li Q."/>
            <person name="Li C."/>
            <person name="Zhang P."/>
            <person name="Huang Z."/>
            <person name="Berger S.L."/>
            <person name="Reinberg D."/>
            <person name="Wang J."/>
            <person name="Liebig J."/>
        </authorList>
    </citation>
    <scope>NUCLEOTIDE SEQUENCE [LARGE SCALE GENOMIC DNA]</scope>
    <source>
        <strain evidence="4 5">R22 G/1</strain>
    </source>
</reference>
<dbReference type="OrthoDB" id="10066279at2759"/>
<organism evidence="5">
    <name type="scientific">Harpegnathos saltator</name>
    <name type="common">Jerdon's jumping ant</name>
    <dbReference type="NCBI Taxonomy" id="610380"/>
    <lineage>
        <taxon>Eukaryota</taxon>
        <taxon>Metazoa</taxon>
        <taxon>Ecdysozoa</taxon>
        <taxon>Arthropoda</taxon>
        <taxon>Hexapoda</taxon>
        <taxon>Insecta</taxon>
        <taxon>Pterygota</taxon>
        <taxon>Neoptera</taxon>
        <taxon>Endopterygota</taxon>
        <taxon>Hymenoptera</taxon>
        <taxon>Apocrita</taxon>
        <taxon>Aculeata</taxon>
        <taxon>Formicoidea</taxon>
        <taxon>Formicidae</taxon>
        <taxon>Ponerinae</taxon>
        <taxon>Ponerini</taxon>
        <taxon>Harpegnathos</taxon>
    </lineage>
</organism>
<dbReference type="InParanoid" id="E2BQN0"/>
<evidence type="ECO:0000256" key="2">
    <source>
        <dbReference type="SAM" id="MobiDB-lite"/>
    </source>
</evidence>
<dbReference type="Proteomes" id="UP000008237">
    <property type="component" value="Unassembled WGS sequence"/>
</dbReference>
<feature type="region of interest" description="Disordered" evidence="2">
    <location>
        <begin position="1"/>
        <end position="20"/>
    </location>
</feature>
<feature type="region of interest" description="Disordered" evidence="2">
    <location>
        <begin position="781"/>
        <end position="811"/>
    </location>
</feature>
<keyword evidence="5" id="KW-1185">Reference proteome</keyword>
<proteinExistence type="predicted"/>
<feature type="domain" description="C2H2-type" evidence="3">
    <location>
        <begin position="80"/>
        <end position="107"/>
    </location>
</feature>
<gene>
    <name evidence="4" type="ORF">EAI_15659</name>
</gene>
<dbReference type="EMBL" id="GL449784">
    <property type="protein sequence ID" value="EFN81995.1"/>
    <property type="molecule type" value="Genomic_DNA"/>
</dbReference>
<feature type="region of interest" description="Disordered" evidence="2">
    <location>
        <begin position="315"/>
        <end position="349"/>
    </location>
</feature>
<dbReference type="SMART" id="SM00355">
    <property type="entry name" value="ZnF_C2H2"/>
    <property type="match status" value="3"/>
</dbReference>
<dbReference type="PROSITE" id="PS00028">
    <property type="entry name" value="ZINC_FINGER_C2H2_1"/>
    <property type="match status" value="1"/>
</dbReference>
<evidence type="ECO:0000313" key="4">
    <source>
        <dbReference type="EMBL" id="EFN81995.1"/>
    </source>
</evidence>
<dbReference type="PANTHER" id="PTHR21020">
    <property type="entry name" value="ZINC FINGER PROTEIN 800"/>
    <property type="match status" value="1"/>
</dbReference>
<dbReference type="InterPro" id="IPR013087">
    <property type="entry name" value="Znf_C2H2_type"/>
</dbReference>
<dbReference type="FunCoup" id="E2BQN0">
    <property type="interactions" value="173"/>
</dbReference>
<evidence type="ECO:0000256" key="1">
    <source>
        <dbReference type="PROSITE-ProRule" id="PRU00042"/>
    </source>
</evidence>
<dbReference type="PROSITE" id="PS50157">
    <property type="entry name" value="ZINC_FINGER_C2H2_2"/>
    <property type="match status" value="2"/>
</dbReference>
<dbReference type="OMA" id="SSCICHE"/>
<feature type="domain" description="C2H2-type" evidence="3">
    <location>
        <begin position="585"/>
        <end position="607"/>
    </location>
</feature>
<evidence type="ECO:0000313" key="5">
    <source>
        <dbReference type="Proteomes" id="UP000008237"/>
    </source>
</evidence>
<dbReference type="AlphaFoldDB" id="E2BQN0"/>
<keyword evidence="1" id="KW-0863">Zinc-finger</keyword>
<dbReference type="GO" id="GO:0008270">
    <property type="term" value="F:zinc ion binding"/>
    <property type="evidence" value="ECO:0007669"/>
    <property type="project" value="UniProtKB-KW"/>
</dbReference>
<name>E2BQN0_HARSA</name>
<evidence type="ECO:0000259" key="3">
    <source>
        <dbReference type="PROSITE" id="PS50157"/>
    </source>
</evidence>
<sequence length="904" mass="102813">MALEKTKSVQVGTKNKKKNEKFGKVKLPRRDINSTINPDLSNLRKPIDTSVSTLYHISKLLEDATEEVKSILSYECDIIYECRICRSLFRSIANFVSHKREYCKEKFNITLHRNMWDDLNTISAFGSVIHTCQTKETVIKNNLTNDRILRSQVSKETHKRDLTAVVDKLLKKQEENMRNNFYSKSDIENIITPKDQHIYLKAIDTNSSAVYQTIESSQAITNVTDLIAREMTESQSVMDRNSTTLEKSELEKNYNPIQADTNNKDDKMPAYKSSTNSLVCTIFHKLTNEQVRKLRSQIEEIPFDRETAATQCFKKGRPTRTSASEKIKHNSLANNDKEQERISHSESDVKDLSCNGFEEKEVLSAHSQYYQALIAAYSEVKSEINLSDRTSSDLILKDDNYELKNELKDTDATTDTNIKSSTNEDSSNTNSDRTSSPSDIAIYVQDVATLSNEDWDILEHNDNYLSDRNLTNNNNVLPTISPPTVRQNIDDEPPVLEPYISQPSEIVSQDTKEMDFIDLEINHEEGNTLSPNDEKRTIDLNEEDIIEVQQDRSESQPSHSMQSDETELTLSIKNKIAAMTNFQRLQCLLCKRKFISTTSLRRHMANHIKWYRYRCKLCDFKCFFKCDCVAHCNKMHNAQNNPTLIAEMVGEIPQDEYTCKTYENVIMDLMNTRKKLNDLDVVDKVASSSQSEICENLSDSNDANSRAAVHKEETATTKERITDSCESVQDKNVSTEVTGEDTMVCTNLEEYMANRSPGKLDVHPDLKRMVMEVILGSNDANSAAKQADSDKSVSDISNEAGGDTQINDNEISTESIDNTTVTYCSVTSDSKPQRPVRKRIKLLCEDFIYDLGNTQFRKESSKGSSSFHIAGKSPTKQHLNLCDSDTLTNVRKKAKLYNRAVNSN</sequence>
<dbReference type="Gene3D" id="3.30.160.60">
    <property type="entry name" value="Classic Zinc Finger"/>
    <property type="match status" value="1"/>
</dbReference>